<keyword evidence="3" id="KW-0804">Transcription</keyword>
<dbReference type="InterPro" id="IPR011711">
    <property type="entry name" value="GntR_C"/>
</dbReference>
<name>A0ABW1SVW2_9ACTN</name>
<dbReference type="SUPFAM" id="SSF46785">
    <property type="entry name" value="Winged helix' DNA-binding domain"/>
    <property type="match status" value="1"/>
</dbReference>
<dbReference type="PANTHER" id="PTHR43537">
    <property type="entry name" value="TRANSCRIPTIONAL REGULATOR, GNTR FAMILY"/>
    <property type="match status" value="1"/>
</dbReference>
<dbReference type="SMART" id="SM00345">
    <property type="entry name" value="HTH_GNTR"/>
    <property type="match status" value="1"/>
</dbReference>
<keyword evidence="2" id="KW-0238">DNA-binding</keyword>
<reference evidence="6" key="1">
    <citation type="journal article" date="2019" name="Int. J. Syst. Evol. Microbiol.">
        <title>The Global Catalogue of Microorganisms (GCM) 10K type strain sequencing project: providing services to taxonomists for standard genome sequencing and annotation.</title>
        <authorList>
            <consortium name="The Broad Institute Genomics Platform"/>
            <consortium name="The Broad Institute Genome Sequencing Center for Infectious Disease"/>
            <person name="Wu L."/>
            <person name="Ma J."/>
        </authorList>
    </citation>
    <scope>NUCLEOTIDE SEQUENCE [LARGE SCALE GENOMIC DNA]</scope>
    <source>
        <strain evidence="6">CGMCC 4.7317</strain>
    </source>
</reference>
<dbReference type="RefSeq" id="WP_386763447.1">
    <property type="nucleotide sequence ID" value="NZ_JBHSTI010000002.1"/>
</dbReference>
<dbReference type="Gene3D" id="1.10.10.10">
    <property type="entry name" value="Winged helix-like DNA-binding domain superfamily/Winged helix DNA-binding domain"/>
    <property type="match status" value="1"/>
</dbReference>
<protein>
    <submittedName>
        <fullName evidence="5">FadR/GntR family transcriptional regulator</fullName>
    </submittedName>
</protein>
<sequence length="242" mass="26568">MTTSPYGLQPVRTRSAHELVLQQIETAINLGRFRPGDRLPTERDLADMLHVSRTTVREAIAVLENRGVIEVRRGRNGGAIVLDVVRTKADLRKLLRANRDQLRDTFDFRVAVESAAARLAAERRTAADIDTLRRLVDMLSLVVESPAEVSGSARFAQFQNLDSQFHLAIAHAAGSQRLATAILESRSAMFLPVGAVFTDLEPTANDLHEAVVEAIVAADGDEAARVMAEHINVTRSTVEGWL</sequence>
<dbReference type="InterPro" id="IPR000524">
    <property type="entry name" value="Tscrpt_reg_HTH_GntR"/>
</dbReference>
<accession>A0ABW1SVW2</accession>
<dbReference type="PRINTS" id="PR00035">
    <property type="entry name" value="HTHGNTR"/>
</dbReference>
<dbReference type="InterPro" id="IPR036388">
    <property type="entry name" value="WH-like_DNA-bd_sf"/>
</dbReference>
<dbReference type="Pfam" id="PF00392">
    <property type="entry name" value="GntR"/>
    <property type="match status" value="1"/>
</dbReference>
<organism evidence="5 6">
    <name type="scientific">Longivirga aurantiaca</name>
    <dbReference type="NCBI Taxonomy" id="1837743"/>
    <lineage>
        <taxon>Bacteria</taxon>
        <taxon>Bacillati</taxon>
        <taxon>Actinomycetota</taxon>
        <taxon>Actinomycetes</taxon>
        <taxon>Sporichthyales</taxon>
        <taxon>Sporichthyaceae</taxon>
        <taxon>Longivirga</taxon>
    </lineage>
</organism>
<dbReference type="InterPro" id="IPR036390">
    <property type="entry name" value="WH_DNA-bd_sf"/>
</dbReference>
<comment type="caution">
    <text evidence="5">The sequence shown here is derived from an EMBL/GenBank/DDBJ whole genome shotgun (WGS) entry which is preliminary data.</text>
</comment>
<proteinExistence type="predicted"/>
<evidence type="ECO:0000256" key="2">
    <source>
        <dbReference type="ARBA" id="ARBA00023125"/>
    </source>
</evidence>
<dbReference type="Gene3D" id="1.20.120.530">
    <property type="entry name" value="GntR ligand-binding domain-like"/>
    <property type="match status" value="1"/>
</dbReference>
<gene>
    <name evidence="5" type="ORF">ACFQGU_00805</name>
</gene>
<dbReference type="CDD" id="cd07377">
    <property type="entry name" value="WHTH_GntR"/>
    <property type="match status" value="1"/>
</dbReference>
<dbReference type="Proteomes" id="UP001596138">
    <property type="component" value="Unassembled WGS sequence"/>
</dbReference>
<keyword evidence="1" id="KW-0805">Transcription regulation</keyword>
<evidence type="ECO:0000256" key="1">
    <source>
        <dbReference type="ARBA" id="ARBA00023015"/>
    </source>
</evidence>
<evidence type="ECO:0000259" key="4">
    <source>
        <dbReference type="PROSITE" id="PS50949"/>
    </source>
</evidence>
<feature type="domain" description="HTH gntR-type" evidence="4">
    <location>
        <begin position="14"/>
        <end position="84"/>
    </location>
</feature>
<dbReference type="PANTHER" id="PTHR43537:SF24">
    <property type="entry name" value="GLUCONATE OPERON TRANSCRIPTIONAL REPRESSOR"/>
    <property type="match status" value="1"/>
</dbReference>
<dbReference type="SUPFAM" id="SSF48008">
    <property type="entry name" value="GntR ligand-binding domain-like"/>
    <property type="match status" value="1"/>
</dbReference>
<dbReference type="Pfam" id="PF07729">
    <property type="entry name" value="FCD"/>
    <property type="match status" value="1"/>
</dbReference>
<evidence type="ECO:0000256" key="3">
    <source>
        <dbReference type="ARBA" id="ARBA00023163"/>
    </source>
</evidence>
<dbReference type="InterPro" id="IPR008920">
    <property type="entry name" value="TF_FadR/GntR_C"/>
</dbReference>
<evidence type="ECO:0000313" key="5">
    <source>
        <dbReference type="EMBL" id="MFC6236401.1"/>
    </source>
</evidence>
<dbReference type="EMBL" id="JBHSTI010000002">
    <property type="protein sequence ID" value="MFC6236401.1"/>
    <property type="molecule type" value="Genomic_DNA"/>
</dbReference>
<dbReference type="SMART" id="SM00895">
    <property type="entry name" value="FCD"/>
    <property type="match status" value="1"/>
</dbReference>
<keyword evidence="6" id="KW-1185">Reference proteome</keyword>
<dbReference type="PROSITE" id="PS50949">
    <property type="entry name" value="HTH_GNTR"/>
    <property type="match status" value="1"/>
</dbReference>
<evidence type="ECO:0000313" key="6">
    <source>
        <dbReference type="Proteomes" id="UP001596138"/>
    </source>
</evidence>